<reference evidence="2 3" key="1">
    <citation type="submission" date="2009-04" db="EMBL/GenBank/DDBJ databases">
        <authorList>
            <person name="Sebastian Y."/>
            <person name="Madupu R."/>
            <person name="Durkin A.S."/>
            <person name="Torralba M."/>
            <person name="Methe B."/>
            <person name="Sutton G.G."/>
            <person name="Strausberg R.L."/>
            <person name="Nelson K.E."/>
        </authorList>
    </citation>
    <scope>NUCLEOTIDE SEQUENCE [LARGE SCALE GENOMIC DNA]</scope>
    <source>
        <strain evidence="2 3">60-3</strain>
    </source>
</reference>
<dbReference type="EMBL" id="ACLR01000104">
    <property type="protein sequence ID" value="EEK17251.1"/>
    <property type="molecule type" value="Genomic_DNA"/>
</dbReference>
<dbReference type="Proteomes" id="UP000003303">
    <property type="component" value="Unassembled WGS sequence"/>
</dbReference>
<evidence type="ECO:0008006" key="4">
    <source>
        <dbReference type="Google" id="ProtNLM"/>
    </source>
</evidence>
<dbReference type="OrthoDB" id="1015767at2"/>
<dbReference type="AlphaFoldDB" id="C2MAK1"/>
<dbReference type="PROSITE" id="PS51257">
    <property type="entry name" value="PROKAR_LIPOPROTEIN"/>
    <property type="match status" value="1"/>
</dbReference>
<evidence type="ECO:0000313" key="2">
    <source>
        <dbReference type="EMBL" id="EEK17251.1"/>
    </source>
</evidence>
<protein>
    <recommendedName>
        <fullName evidence="4">Lipoprotein</fullName>
    </recommendedName>
</protein>
<accession>C2MAK1</accession>
<evidence type="ECO:0000256" key="1">
    <source>
        <dbReference type="SAM" id="SignalP"/>
    </source>
</evidence>
<proteinExistence type="predicted"/>
<comment type="caution">
    <text evidence="2">The sequence shown here is derived from an EMBL/GenBank/DDBJ whole genome shotgun (WGS) entry which is preliminary data.</text>
</comment>
<gene>
    <name evidence="2" type="ORF">PORUE0001_0510</name>
</gene>
<keyword evidence="3" id="KW-1185">Reference proteome</keyword>
<keyword evidence="1" id="KW-0732">Signal</keyword>
<name>C2MAK1_9PORP</name>
<evidence type="ECO:0000313" key="3">
    <source>
        <dbReference type="Proteomes" id="UP000003303"/>
    </source>
</evidence>
<feature type="chain" id="PRO_5002914607" description="Lipoprotein" evidence="1">
    <location>
        <begin position="25"/>
        <end position="192"/>
    </location>
</feature>
<feature type="signal peptide" evidence="1">
    <location>
        <begin position="1"/>
        <end position="24"/>
    </location>
</feature>
<sequence>MNTTKKWSLVAVLCGLMVATLLTACGGGMRNEPNPSKGYETDIEGEPSTSIEQILTLKADRPVLLSYLGFGFFDAYINGEKKDSSFSGSLDLQPNLETTIHFKALPNSFNPKNLDALKLEVEFTLRAKEPFAIDPELDNQPNPLKPTTTVVSFTWQEKINGEVTRQESQTVKLYDPDNNAEYRSKEYKTGIK</sequence>
<organism evidence="2 3">
    <name type="scientific">Porphyromonas uenonis 60-3</name>
    <dbReference type="NCBI Taxonomy" id="596327"/>
    <lineage>
        <taxon>Bacteria</taxon>
        <taxon>Pseudomonadati</taxon>
        <taxon>Bacteroidota</taxon>
        <taxon>Bacteroidia</taxon>
        <taxon>Bacteroidales</taxon>
        <taxon>Porphyromonadaceae</taxon>
        <taxon>Porphyromonas</taxon>
    </lineage>
</organism>
<dbReference type="RefSeq" id="WP_007364937.1">
    <property type="nucleotide sequence ID" value="NZ_ACLR01000104.1"/>
</dbReference>